<dbReference type="EMBL" id="NKUJ01000447">
    <property type="protein sequence ID" value="RMJ05004.1"/>
    <property type="molecule type" value="Genomic_DNA"/>
</dbReference>
<dbReference type="Proteomes" id="UP000277212">
    <property type="component" value="Unassembled WGS sequence"/>
</dbReference>
<comment type="caution">
    <text evidence="1">The sequence shown here is derived from an EMBL/GenBank/DDBJ whole genome shotgun (WGS) entry which is preliminary data.</text>
</comment>
<protein>
    <submittedName>
        <fullName evidence="1">Uncharacterized protein</fullName>
    </submittedName>
</protein>
<sequence>MDGLQEQAKDLFQNQKFAAPTARYSLVEIFQYQASTESHHKSVLARDLLDSVNCAASQLRSATARLYLVKIDRNNAGQLQIAKQLFLDLLHACRLEGYVQYLIEHESYGLQHFTSTMTSGNLRNPDIFYINTVSGMLLWSYDSSSVATRAIFMPRNSNSVFDNVNIFNAFLSTLDHQKDFINYPWLLQFVCVIELCRWLDLVHGFELQRIRLVEEQTRHGSWISESQEKLDLQQLTEVSQSVGFSVSALANAVRHVHIALELLNIDISSSPPSATSSQSKAELVREATRLLSRQVHYRKLDLEYLQERSKNQVSIIFIQLNQPKEHRNEPRDRVILQE</sequence>
<evidence type="ECO:0000313" key="2">
    <source>
        <dbReference type="Proteomes" id="UP000277212"/>
    </source>
</evidence>
<dbReference type="AlphaFoldDB" id="A0A3M2RID2"/>
<keyword evidence="2" id="KW-1185">Reference proteome</keyword>
<dbReference type="STRING" id="2010991.A0A3M2RID2"/>
<evidence type="ECO:0000313" key="1">
    <source>
        <dbReference type="EMBL" id="RMJ05004.1"/>
    </source>
</evidence>
<dbReference type="OrthoDB" id="5392974at2759"/>
<gene>
    <name evidence="1" type="ORF">CDV36_014327</name>
</gene>
<accession>A0A3M2RID2</accession>
<name>A0A3M2RID2_9HYPO</name>
<organism evidence="1 2">
    <name type="scientific">Fusarium kuroshium</name>
    <dbReference type="NCBI Taxonomy" id="2010991"/>
    <lineage>
        <taxon>Eukaryota</taxon>
        <taxon>Fungi</taxon>
        <taxon>Dikarya</taxon>
        <taxon>Ascomycota</taxon>
        <taxon>Pezizomycotina</taxon>
        <taxon>Sordariomycetes</taxon>
        <taxon>Hypocreomycetidae</taxon>
        <taxon>Hypocreales</taxon>
        <taxon>Nectriaceae</taxon>
        <taxon>Fusarium</taxon>
        <taxon>Fusarium solani species complex</taxon>
    </lineage>
</organism>
<proteinExistence type="predicted"/>
<reference evidence="1 2" key="1">
    <citation type="submission" date="2017-06" db="EMBL/GenBank/DDBJ databases">
        <title>Comparative genomic analysis of Ambrosia Fusariam Clade fungi.</title>
        <authorList>
            <person name="Stajich J.E."/>
            <person name="Carrillo J."/>
            <person name="Kijimoto T."/>
            <person name="Eskalen A."/>
            <person name="O'Donnell K."/>
            <person name="Kasson M."/>
        </authorList>
    </citation>
    <scope>NUCLEOTIDE SEQUENCE [LARGE SCALE GENOMIC DNA]</scope>
    <source>
        <strain evidence="1">UCR3666</strain>
    </source>
</reference>